<dbReference type="PANTHER" id="PTHR38733:SF1">
    <property type="entry name" value="TYPE IV METHYL-DIRECTED RESTRICTION ENZYME ECOKMCRBC"/>
    <property type="match status" value="1"/>
</dbReference>
<comment type="caution">
    <text evidence="1">The sequence shown here is derived from an EMBL/GenBank/DDBJ whole genome shotgun (WGS) entry which is preliminary data.</text>
</comment>
<dbReference type="InterPro" id="IPR019292">
    <property type="entry name" value="McrC"/>
</dbReference>
<sequence length="356" mass="39337">MEDNPEDLPELAARILADEVAVRLHTGLSVGFRQTTRAVNRVRGRINILTTERHQLLRRGLVNCTFDEIVTDTPANRLAKAALEKAAVLVPKEPRYRSLALQLGAAGVRGPCPPLNSVSAMQRQRLLTRDQLMVAAAELLLTLAIPTTESGGKMLPLPSLEDTYLRKLFERAVYGFYRHRLTPSGWNVSHGDHLKWDISAASPGMPAILPRMELDVVLKHANSPEGGQRRIVIDTKFTAVTKPGQHGKPTLASGYLYQIYAYLMSQDAREPDIKSEGLMLHPTVAEHLDEEVVIQGHRIRFATVDLLATPHQIADGLLSAVAPMSHQPSRWPTIPAGSFSGVAQVRRRARTRLPPQ</sequence>
<dbReference type="Pfam" id="PF10117">
    <property type="entry name" value="McrBC"/>
    <property type="match status" value="1"/>
</dbReference>
<dbReference type="AlphaFoldDB" id="A0A4R0IA88"/>
<keyword evidence="1" id="KW-0255">Endonuclease</keyword>
<proteinExistence type="predicted"/>
<protein>
    <submittedName>
        <fullName evidence="1">5-methylcytosine-specific restriction endonuclease system specificity protein McrC</fullName>
    </submittedName>
</protein>
<dbReference type="InterPro" id="IPR014407">
    <property type="entry name" value="McrC_bac"/>
</dbReference>
<dbReference type="Proteomes" id="UP000292695">
    <property type="component" value="Unassembled WGS sequence"/>
</dbReference>
<dbReference type="EMBL" id="SJKA01000024">
    <property type="protein sequence ID" value="TCC18657.1"/>
    <property type="molecule type" value="Genomic_DNA"/>
</dbReference>
<keyword evidence="2" id="KW-1185">Reference proteome</keyword>
<dbReference type="PIRSF" id="PIRSF003109">
    <property type="entry name" value="McrC"/>
    <property type="match status" value="1"/>
</dbReference>
<dbReference type="OrthoDB" id="9786961at2"/>
<dbReference type="GO" id="GO:0009307">
    <property type="term" value="P:DNA restriction-modification system"/>
    <property type="evidence" value="ECO:0007669"/>
    <property type="project" value="InterPro"/>
</dbReference>
<keyword evidence="1" id="KW-0540">Nuclease</keyword>
<reference evidence="1 2" key="1">
    <citation type="submission" date="2019-02" db="EMBL/GenBank/DDBJ databases">
        <title>Kribbella capetownensis sp. nov. and Kribbella speibonae sp. nov., isolated from soil.</title>
        <authorList>
            <person name="Curtis S.M."/>
            <person name="Norton I."/>
            <person name="Everest G.J."/>
            <person name="Meyers P.R."/>
        </authorList>
    </citation>
    <scope>NUCLEOTIDE SEQUENCE [LARGE SCALE GENOMIC DNA]</scope>
    <source>
        <strain evidence="1 2">DSM 27082</strain>
    </source>
</reference>
<evidence type="ECO:0000313" key="1">
    <source>
        <dbReference type="EMBL" id="TCC18657.1"/>
    </source>
</evidence>
<keyword evidence="1" id="KW-0378">Hydrolase</keyword>
<accession>A0A4R0IA88</accession>
<evidence type="ECO:0000313" key="2">
    <source>
        <dbReference type="Proteomes" id="UP000292695"/>
    </source>
</evidence>
<gene>
    <name evidence="1" type="ORF">E0H50_38730</name>
</gene>
<dbReference type="GO" id="GO:0004519">
    <property type="term" value="F:endonuclease activity"/>
    <property type="evidence" value="ECO:0007669"/>
    <property type="project" value="UniProtKB-KW"/>
</dbReference>
<dbReference type="PANTHER" id="PTHR38733">
    <property type="entry name" value="PROTEIN MCRC"/>
    <property type="match status" value="1"/>
</dbReference>
<name>A0A4R0IA88_9ACTN</name>
<organism evidence="1 2">
    <name type="scientific">Kribbella sindirgiensis</name>
    <dbReference type="NCBI Taxonomy" id="1124744"/>
    <lineage>
        <taxon>Bacteria</taxon>
        <taxon>Bacillati</taxon>
        <taxon>Actinomycetota</taxon>
        <taxon>Actinomycetes</taxon>
        <taxon>Propionibacteriales</taxon>
        <taxon>Kribbellaceae</taxon>
        <taxon>Kribbella</taxon>
    </lineage>
</organism>